<keyword evidence="3" id="KW-1185">Reference proteome</keyword>
<name>A0A1E3I5Y3_9TREE</name>
<evidence type="ECO:0000313" key="3">
    <source>
        <dbReference type="Proteomes" id="UP000094065"/>
    </source>
</evidence>
<feature type="compositionally biased region" description="Polar residues" evidence="1">
    <location>
        <begin position="200"/>
        <end position="210"/>
    </location>
</feature>
<dbReference type="GeneID" id="30152730"/>
<feature type="region of interest" description="Disordered" evidence="1">
    <location>
        <begin position="59"/>
        <end position="210"/>
    </location>
</feature>
<evidence type="ECO:0000256" key="1">
    <source>
        <dbReference type="SAM" id="MobiDB-lite"/>
    </source>
</evidence>
<evidence type="ECO:0000313" key="2">
    <source>
        <dbReference type="EMBL" id="ODN83246.1"/>
    </source>
</evidence>
<dbReference type="RefSeq" id="XP_018997246.1">
    <property type="nucleotide sequence ID" value="XM_019134819.1"/>
</dbReference>
<dbReference type="OrthoDB" id="10335301at2759"/>
<dbReference type="AlphaFoldDB" id="A0A1E3I5Y3"/>
<feature type="compositionally biased region" description="Pro residues" evidence="1">
    <location>
        <begin position="140"/>
        <end position="150"/>
    </location>
</feature>
<comment type="caution">
    <text evidence="2">The sequence shown here is derived from an EMBL/GenBank/DDBJ whole genome shotgun (WGS) entry which is preliminary data.</text>
</comment>
<dbReference type="EMBL" id="AWGJ01000002">
    <property type="protein sequence ID" value="ODN83246.1"/>
    <property type="molecule type" value="Genomic_DNA"/>
</dbReference>
<feature type="compositionally biased region" description="Low complexity" evidence="1">
    <location>
        <begin position="119"/>
        <end position="131"/>
    </location>
</feature>
<feature type="compositionally biased region" description="Basic and acidic residues" evidence="1">
    <location>
        <begin position="59"/>
        <end position="72"/>
    </location>
</feature>
<sequence length="210" mass="23376">MLHPKKSEFSSPSWSPTPERAVFHRLFRYASWNDQHPKLEQIALKFVFPHLSLIPVMRDTPEKDVPRPRFPDIDDEDDDECDSSSNPDTTKSINDAASDTSTTISNDPNWYDADEFASDSDSSYSEGYNDGFASNEHSPVPSPVLTPPICPWAHPVSADDPSSPDISMPRRKLPGRPGRNVGRQAYGKVGSMGAHLGSSPLRQEQLVNQR</sequence>
<protein>
    <submittedName>
        <fullName evidence="2">Uncharacterized protein</fullName>
    </submittedName>
</protein>
<organism evidence="2 3">
    <name type="scientific">Cryptococcus amylolentus CBS 6039</name>
    <dbReference type="NCBI Taxonomy" id="1295533"/>
    <lineage>
        <taxon>Eukaryota</taxon>
        <taxon>Fungi</taxon>
        <taxon>Dikarya</taxon>
        <taxon>Basidiomycota</taxon>
        <taxon>Agaricomycotina</taxon>
        <taxon>Tremellomycetes</taxon>
        <taxon>Tremellales</taxon>
        <taxon>Cryptococcaceae</taxon>
        <taxon>Cryptococcus</taxon>
    </lineage>
</organism>
<dbReference type="Proteomes" id="UP000094065">
    <property type="component" value="Unassembled WGS sequence"/>
</dbReference>
<reference evidence="2 3" key="1">
    <citation type="submission" date="2016-06" db="EMBL/GenBank/DDBJ databases">
        <title>Evolution of pathogenesis and genome organization in the Tremellales.</title>
        <authorList>
            <person name="Cuomo C."/>
            <person name="Litvintseva A."/>
            <person name="Heitman J."/>
            <person name="Chen Y."/>
            <person name="Sun S."/>
            <person name="Springer D."/>
            <person name="Dromer F."/>
            <person name="Young S."/>
            <person name="Zeng Q."/>
            <person name="Chapman S."/>
            <person name="Gujja S."/>
            <person name="Saif S."/>
            <person name="Birren B."/>
        </authorList>
    </citation>
    <scope>NUCLEOTIDE SEQUENCE [LARGE SCALE GENOMIC DNA]</scope>
    <source>
        <strain evidence="2 3">CBS 6039</strain>
    </source>
</reference>
<feature type="compositionally biased region" description="Polar residues" evidence="1">
    <location>
        <begin position="86"/>
        <end position="108"/>
    </location>
</feature>
<accession>A0A1E3I5Y3</accession>
<feature type="compositionally biased region" description="Acidic residues" evidence="1">
    <location>
        <begin position="73"/>
        <end position="82"/>
    </location>
</feature>
<proteinExistence type="predicted"/>
<gene>
    <name evidence="2" type="ORF">L202_01421</name>
</gene>